<dbReference type="RefSeq" id="XP_037226562.1">
    <property type="nucleotide sequence ID" value="XM_037358652.1"/>
</dbReference>
<evidence type="ECO:0000313" key="2">
    <source>
        <dbReference type="Proteomes" id="UP000636479"/>
    </source>
</evidence>
<gene>
    <name evidence="1" type="ORF">MIND_00173200</name>
</gene>
<dbReference type="Gene3D" id="3.10.280.10">
    <property type="entry name" value="Mitochondrial glycoprotein"/>
    <property type="match status" value="1"/>
</dbReference>
<dbReference type="GO" id="GO:0005759">
    <property type="term" value="C:mitochondrial matrix"/>
    <property type="evidence" value="ECO:0007669"/>
    <property type="project" value="InterPro"/>
</dbReference>
<dbReference type="SUPFAM" id="SSF54529">
    <property type="entry name" value="Mitochondrial glycoprotein MAM33-like"/>
    <property type="match status" value="1"/>
</dbReference>
<dbReference type="Pfam" id="PF02330">
    <property type="entry name" value="MAM33"/>
    <property type="match status" value="1"/>
</dbReference>
<dbReference type="PANTHER" id="PTHR10826:SF1">
    <property type="entry name" value="COMPLEMENT COMPONENT 1 Q SUBCOMPONENT-BINDING PROTEIN, MITOCHONDRIAL"/>
    <property type="match status" value="1"/>
</dbReference>
<evidence type="ECO:0000313" key="1">
    <source>
        <dbReference type="EMBL" id="KAF7316539.1"/>
    </source>
</evidence>
<dbReference type="OrthoDB" id="278212at2759"/>
<dbReference type="Proteomes" id="UP000636479">
    <property type="component" value="Unassembled WGS sequence"/>
</dbReference>
<sequence length="253" mass="28349">MFASTTVRAISRTLRPLSARAIAAIRPTAARTFVSSARRFEATAVSQQLLEKLHQELNHEISTSETGTEGQPEFLTAFKQQGVWEINDVPGNDEVLLTRKFGNETIRVMFSVADLHDYEEDDMESQANEQGEEEEPPIELRVSVSITKTSAPGALSVDLYCAEGAFHTANITFYKSSKMSTELTMESDFARRTLYSGPPFETLDVTLQGNFEAFLQERGLDSSLAEFVAEYAQFKEQEEYVEWLDSVGKFVES</sequence>
<organism evidence="1 2">
    <name type="scientific">Mycena indigotica</name>
    <dbReference type="NCBI Taxonomy" id="2126181"/>
    <lineage>
        <taxon>Eukaryota</taxon>
        <taxon>Fungi</taxon>
        <taxon>Dikarya</taxon>
        <taxon>Basidiomycota</taxon>
        <taxon>Agaricomycotina</taxon>
        <taxon>Agaricomycetes</taxon>
        <taxon>Agaricomycetidae</taxon>
        <taxon>Agaricales</taxon>
        <taxon>Marasmiineae</taxon>
        <taxon>Mycenaceae</taxon>
        <taxon>Mycena</taxon>
    </lineage>
</organism>
<proteinExistence type="predicted"/>
<keyword evidence="2" id="KW-1185">Reference proteome</keyword>
<dbReference type="InterPro" id="IPR036561">
    <property type="entry name" value="MAM33_sf"/>
</dbReference>
<protein>
    <recommendedName>
        <fullName evidence="3">Mitochondrial glyco protein</fullName>
    </recommendedName>
</protein>
<reference evidence="1" key="1">
    <citation type="submission" date="2020-05" db="EMBL/GenBank/DDBJ databases">
        <title>Mycena genomes resolve the evolution of fungal bioluminescence.</title>
        <authorList>
            <person name="Tsai I.J."/>
        </authorList>
    </citation>
    <scope>NUCLEOTIDE SEQUENCE</scope>
    <source>
        <strain evidence="1">171206Taipei</strain>
    </source>
</reference>
<dbReference type="EMBL" id="JACAZF010000001">
    <property type="protein sequence ID" value="KAF7316539.1"/>
    <property type="molecule type" value="Genomic_DNA"/>
</dbReference>
<name>A0A8H6WL82_9AGAR</name>
<dbReference type="GO" id="GO:0042256">
    <property type="term" value="P:cytosolic ribosome assembly"/>
    <property type="evidence" value="ECO:0007669"/>
    <property type="project" value="TreeGrafter"/>
</dbReference>
<dbReference type="PANTHER" id="PTHR10826">
    <property type="entry name" value="COMPLEMENT COMPONENT 1"/>
    <property type="match status" value="1"/>
</dbReference>
<dbReference type="InterPro" id="IPR003428">
    <property type="entry name" value="MAM33"/>
</dbReference>
<accession>A0A8H6WL82</accession>
<evidence type="ECO:0008006" key="3">
    <source>
        <dbReference type="Google" id="ProtNLM"/>
    </source>
</evidence>
<comment type="caution">
    <text evidence="1">The sequence shown here is derived from an EMBL/GenBank/DDBJ whole genome shotgun (WGS) entry which is preliminary data.</text>
</comment>
<dbReference type="AlphaFoldDB" id="A0A8H6WL82"/>
<dbReference type="GeneID" id="59341168"/>